<dbReference type="Proteomes" id="UP000254794">
    <property type="component" value="Unassembled WGS sequence"/>
</dbReference>
<proteinExistence type="predicted"/>
<dbReference type="RefSeq" id="WP_115332926.1">
    <property type="nucleotide sequence ID" value="NZ_CAAAHP010000008.1"/>
</dbReference>
<dbReference type="NCBIfam" id="TIGR03765">
    <property type="entry name" value="ICE_PFL_4695"/>
    <property type="match status" value="1"/>
</dbReference>
<keyword evidence="2" id="KW-1185">Reference proteome</keyword>
<reference evidence="1 2" key="1">
    <citation type="submission" date="2018-06" db="EMBL/GenBank/DDBJ databases">
        <authorList>
            <consortium name="Pathogen Informatics"/>
            <person name="Doyle S."/>
        </authorList>
    </citation>
    <scope>NUCLEOTIDE SEQUENCE [LARGE SCALE GENOMIC DNA]</scope>
    <source>
        <strain evidence="1 2">NCTC13316</strain>
    </source>
</reference>
<protein>
    <submittedName>
        <fullName evidence="1">Integrating conjugative element protein, PFL_4695 family</fullName>
    </submittedName>
</protein>
<dbReference type="InterPro" id="IPR021300">
    <property type="entry name" value="Integr_conj_element_PFL4695"/>
</dbReference>
<dbReference type="OrthoDB" id="8560395at2"/>
<dbReference type="EMBL" id="UGOD01000006">
    <property type="protein sequence ID" value="STX81563.1"/>
    <property type="molecule type" value="Genomic_DNA"/>
</dbReference>
<sequence>MRVLAVVSGSLLIGSAYGLNVLEIQGPVKDIKPYLAPTLEQTEVGNASNQPSAFGAPMISKASPGAITAKTLPHCISISMLVIGNDTLSKQWLSTHQDFLKQFHGLGLVANVDTQAELVALELLAGIPLMAANVDVLMGLIHQAHYPLVIERGRVWQ</sequence>
<dbReference type="Pfam" id="PF11072">
    <property type="entry name" value="DUF2859"/>
    <property type="match status" value="1"/>
</dbReference>
<evidence type="ECO:0000313" key="2">
    <source>
        <dbReference type="Proteomes" id="UP000254794"/>
    </source>
</evidence>
<evidence type="ECO:0000313" key="1">
    <source>
        <dbReference type="EMBL" id="STX81563.1"/>
    </source>
</evidence>
<dbReference type="AlphaFoldDB" id="A0A378KBL6"/>
<gene>
    <name evidence="1" type="ORF">NCTC13316_03436</name>
</gene>
<organism evidence="1 2">
    <name type="scientific">Legionella busanensis</name>
    <dbReference type="NCBI Taxonomy" id="190655"/>
    <lineage>
        <taxon>Bacteria</taxon>
        <taxon>Pseudomonadati</taxon>
        <taxon>Pseudomonadota</taxon>
        <taxon>Gammaproteobacteria</taxon>
        <taxon>Legionellales</taxon>
        <taxon>Legionellaceae</taxon>
        <taxon>Legionella</taxon>
    </lineage>
</organism>
<name>A0A378KBL6_9GAMM</name>
<accession>A0A378KBL6</accession>